<evidence type="ECO:0000256" key="1">
    <source>
        <dbReference type="SAM" id="Phobius"/>
    </source>
</evidence>
<dbReference type="PANTHER" id="PTHR33782">
    <property type="entry name" value="OS01G0121600 PROTEIN"/>
    <property type="match status" value="1"/>
</dbReference>
<comment type="caution">
    <text evidence="2">The sequence shown here is derived from an EMBL/GenBank/DDBJ whole genome shotgun (WGS) entry which is preliminary data.</text>
</comment>
<keyword evidence="1" id="KW-0812">Transmembrane</keyword>
<protein>
    <submittedName>
        <fullName evidence="2">Uncharacterized protein</fullName>
    </submittedName>
</protein>
<gene>
    <name evidence="2" type="ORF">Tsubulata_024232</name>
</gene>
<accession>A0A9Q0FD95</accession>
<keyword evidence="1" id="KW-0472">Membrane</keyword>
<evidence type="ECO:0000313" key="2">
    <source>
        <dbReference type="EMBL" id="KAJ4829353.1"/>
    </source>
</evidence>
<organism evidence="2 3">
    <name type="scientific">Turnera subulata</name>
    <dbReference type="NCBI Taxonomy" id="218843"/>
    <lineage>
        <taxon>Eukaryota</taxon>
        <taxon>Viridiplantae</taxon>
        <taxon>Streptophyta</taxon>
        <taxon>Embryophyta</taxon>
        <taxon>Tracheophyta</taxon>
        <taxon>Spermatophyta</taxon>
        <taxon>Magnoliopsida</taxon>
        <taxon>eudicotyledons</taxon>
        <taxon>Gunneridae</taxon>
        <taxon>Pentapetalae</taxon>
        <taxon>rosids</taxon>
        <taxon>fabids</taxon>
        <taxon>Malpighiales</taxon>
        <taxon>Passifloraceae</taxon>
        <taxon>Turnera</taxon>
    </lineage>
</organism>
<dbReference type="OrthoDB" id="672819at2759"/>
<reference evidence="2" key="2">
    <citation type="journal article" date="2023" name="Plants (Basel)">
        <title>Annotation of the Turnera subulata (Passifloraceae) Draft Genome Reveals the S-Locus Evolved after the Divergence of Turneroideae from Passifloroideae in a Stepwise Manner.</title>
        <authorList>
            <person name="Henning P.M."/>
            <person name="Roalson E.H."/>
            <person name="Mir W."/>
            <person name="McCubbin A.G."/>
            <person name="Shore J.S."/>
        </authorList>
    </citation>
    <scope>NUCLEOTIDE SEQUENCE</scope>
    <source>
        <strain evidence="2">F60SS</strain>
    </source>
</reference>
<feature type="transmembrane region" description="Helical" evidence="1">
    <location>
        <begin position="116"/>
        <end position="137"/>
    </location>
</feature>
<dbReference type="PANTHER" id="PTHR33782:SF5">
    <property type="entry name" value="MEDIATOR OF RNA POLYMERASE II TRANSCRIPTION SUBUNIT"/>
    <property type="match status" value="1"/>
</dbReference>
<name>A0A9Q0FD95_9ROSI</name>
<sequence>MEATSLVCCSSSTLPFSPFSSHPKTKLINPQKRRAFVAICAARREAHDQNYSGRIVDEDMIVLRKRIHEMKIVERNYEPPADWMEWEKHYFASYDSMICGMMGVLQSQLMNTRPSVALGIIALISLSVPFSTSMVLFQVMEMAKMVLGGIHLT</sequence>
<dbReference type="Proteomes" id="UP001141552">
    <property type="component" value="Unassembled WGS sequence"/>
</dbReference>
<dbReference type="EMBL" id="JAKUCV010005913">
    <property type="protein sequence ID" value="KAJ4829353.1"/>
    <property type="molecule type" value="Genomic_DNA"/>
</dbReference>
<evidence type="ECO:0000313" key="3">
    <source>
        <dbReference type="Proteomes" id="UP001141552"/>
    </source>
</evidence>
<keyword evidence="1" id="KW-1133">Transmembrane helix</keyword>
<proteinExistence type="predicted"/>
<dbReference type="AlphaFoldDB" id="A0A9Q0FD95"/>
<keyword evidence="3" id="KW-1185">Reference proteome</keyword>
<reference evidence="2" key="1">
    <citation type="submission" date="2022-02" db="EMBL/GenBank/DDBJ databases">
        <authorList>
            <person name="Henning P.M."/>
            <person name="McCubbin A.G."/>
            <person name="Shore J.S."/>
        </authorList>
    </citation>
    <scope>NUCLEOTIDE SEQUENCE</scope>
    <source>
        <strain evidence="2">F60SS</strain>
        <tissue evidence="2">Leaves</tissue>
    </source>
</reference>